<feature type="chain" id="PRO_5025633550" description="Beta/gamma crystallin 'Greek key' domain-containing protein" evidence="1">
    <location>
        <begin position="20"/>
        <end position="125"/>
    </location>
</feature>
<evidence type="ECO:0000313" key="2">
    <source>
        <dbReference type="EMBL" id="KAF2454441.1"/>
    </source>
</evidence>
<dbReference type="AlphaFoldDB" id="A0A6A6NRS1"/>
<evidence type="ECO:0000256" key="1">
    <source>
        <dbReference type="SAM" id="SignalP"/>
    </source>
</evidence>
<gene>
    <name evidence="2" type="ORF">BDY21DRAFT_374051</name>
</gene>
<dbReference type="EMBL" id="MU001691">
    <property type="protein sequence ID" value="KAF2454441.1"/>
    <property type="molecule type" value="Genomic_DNA"/>
</dbReference>
<evidence type="ECO:0000313" key="3">
    <source>
        <dbReference type="Proteomes" id="UP000799766"/>
    </source>
</evidence>
<accession>A0A6A6NRS1</accession>
<keyword evidence="1" id="KW-0732">Signal</keyword>
<dbReference type="Proteomes" id="UP000799766">
    <property type="component" value="Unassembled WGS sequence"/>
</dbReference>
<keyword evidence="3" id="KW-1185">Reference proteome</keyword>
<feature type="signal peptide" evidence="1">
    <location>
        <begin position="1"/>
        <end position="19"/>
    </location>
</feature>
<organism evidence="2 3">
    <name type="scientific">Lineolata rhizophorae</name>
    <dbReference type="NCBI Taxonomy" id="578093"/>
    <lineage>
        <taxon>Eukaryota</taxon>
        <taxon>Fungi</taxon>
        <taxon>Dikarya</taxon>
        <taxon>Ascomycota</taxon>
        <taxon>Pezizomycotina</taxon>
        <taxon>Dothideomycetes</taxon>
        <taxon>Dothideomycetes incertae sedis</taxon>
        <taxon>Lineolatales</taxon>
        <taxon>Lineolataceae</taxon>
        <taxon>Lineolata</taxon>
    </lineage>
</organism>
<name>A0A6A6NRS1_9PEZI</name>
<proteinExistence type="predicted"/>
<protein>
    <recommendedName>
        <fullName evidence="4">Beta/gamma crystallin 'Greek key' domain-containing protein</fullName>
    </recommendedName>
</protein>
<reference evidence="2" key="1">
    <citation type="journal article" date="2020" name="Stud. Mycol.">
        <title>101 Dothideomycetes genomes: a test case for predicting lifestyles and emergence of pathogens.</title>
        <authorList>
            <person name="Haridas S."/>
            <person name="Albert R."/>
            <person name="Binder M."/>
            <person name="Bloem J."/>
            <person name="Labutti K."/>
            <person name="Salamov A."/>
            <person name="Andreopoulos B."/>
            <person name="Baker S."/>
            <person name="Barry K."/>
            <person name="Bills G."/>
            <person name="Bluhm B."/>
            <person name="Cannon C."/>
            <person name="Castanera R."/>
            <person name="Culley D."/>
            <person name="Daum C."/>
            <person name="Ezra D."/>
            <person name="Gonzalez J."/>
            <person name="Henrissat B."/>
            <person name="Kuo A."/>
            <person name="Liang C."/>
            <person name="Lipzen A."/>
            <person name="Lutzoni F."/>
            <person name="Magnuson J."/>
            <person name="Mondo S."/>
            <person name="Nolan M."/>
            <person name="Ohm R."/>
            <person name="Pangilinan J."/>
            <person name="Park H.-J."/>
            <person name="Ramirez L."/>
            <person name="Alfaro M."/>
            <person name="Sun H."/>
            <person name="Tritt A."/>
            <person name="Yoshinaga Y."/>
            <person name="Zwiers L.-H."/>
            <person name="Turgeon B."/>
            <person name="Goodwin S."/>
            <person name="Spatafora J."/>
            <person name="Crous P."/>
            <person name="Grigoriev I."/>
        </authorList>
    </citation>
    <scope>NUCLEOTIDE SEQUENCE</scope>
    <source>
        <strain evidence="2">ATCC 16933</strain>
    </source>
</reference>
<sequence>MKPFNLMVLSFMGFGFGFGRPAGSPQDPTIPTVHAKICQLHNFAGDCYEDTALANDCAAFRAPWVDNVHSFIASAGFICTLYVDDKCIDHNYGYAEDGQGLPNVDDVLISGMDVASWSCGLNDGT</sequence>
<evidence type="ECO:0008006" key="4">
    <source>
        <dbReference type="Google" id="ProtNLM"/>
    </source>
</evidence>